<accession>A0A1M6GJK0</accession>
<dbReference type="PANTHER" id="PTHR42748:SF7">
    <property type="entry name" value="NMRA LIKE REDOX SENSOR 1-RELATED"/>
    <property type="match status" value="1"/>
</dbReference>
<keyword evidence="5" id="KW-1185">Reference proteome</keyword>
<reference evidence="5" key="1">
    <citation type="submission" date="2016-11" db="EMBL/GenBank/DDBJ databases">
        <authorList>
            <person name="Varghese N."/>
            <person name="Submissions S."/>
        </authorList>
    </citation>
    <scope>NUCLEOTIDE SEQUENCE [LARGE SCALE GENOMIC DNA]</scope>
    <source>
        <strain evidence="5">DSM 22623</strain>
    </source>
</reference>
<dbReference type="InterPro" id="IPR051164">
    <property type="entry name" value="NmrA-like_oxidored"/>
</dbReference>
<dbReference type="Pfam" id="PF05368">
    <property type="entry name" value="NmrA"/>
    <property type="match status" value="1"/>
</dbReference>
<evidence type="ECO:0000313" key="4">
    <source>
        <dbReference type="EMBL" id="SHJ10106.1"/>
    </source>
</evidence>
<dbReference type="InterPro" id="IPR036291">
    <property type="entry name" value="NAD(P)-bd_dom_sf"/>
</dbReference>
<dbReference type="RefSeq" id="WP_073316505.1">
    <property type="nucleotide sequence ID" value="NZ_FQYP01000005.1"/>
</dbReference>
<sequence>MKVFVSGAAGFQGGNIAHKIIKAGNEVVSLRRKPEDANSGIEGLTFQVGDFSDVVALSSAFQGVDAAVFTMPLVFDKSVSSEYTANFIEAAKGAGVDLIIFNTTSDLPKENTGYAVIDMKVSAQKLFDESGLNVITLTPDIYVDNMSAPWSIPVIIGEGVLPYPVSATEKSPFISHSDLADYVVSALSHPELAGKVLPIGGNFWTGNEIAAAISKHLNKEVQFISVTPDDFQAELAKSFGEVPATEISNAYRNLNKDYDRIMNKDFSETNKLLAIEPQKLEDWVASISWH</sequence>
<feature type="domain" description="NmrA-like" evidence="3">
    <location>
        <begin position="2"/>
        <end position="283"/>
    </location>
</feature>
<evidence type="ECO:0000313" key="5">
    <source>
        <dbReference type="Proteomes" id="UP000184432"/>
    </source>
</evidence>
<organism evidence="4 5">
    <name type="scientific">Aquimarina spongiae</name>
    <dbReference type="NCBI Taxonomy" id="570521"/>
    <lineage>
        <taxon>Bacteria</taxon>
        <taxon>Pseudomonadati</taxon>
        <taxon>Bacteroidota</taxon>
        <taxon>Flavobacteriia</taxon>
        <taxon>Flavobacteriales</taxon>
        <taxon>Flavobacteriaceae</taxon>
        <taxon>Aquimarina</taxon>
    </lineage>
</organism>
<dbReference type="EMBL" id="FQYP01000005">
    <property type="protein sequence ID" value="SHJ10106.1"/>
    <property type="molecule type" value="Genomic_DNA"/>
</dbReference>
<protein>
    <submittedName>
        <fullName evidence="4">Uncharacterized conserved protein YbjT, contains NAD(P)-binding and DUF2867 domains</fullName>
    </submittedName>
</protein>
<keyword evidence="2" id="KW-0521">NADP</keyword>
<dbReference type="Gene3D" id="3.40.50.720">
    <property type="entry name" value="NAD(P)-binding Rossmann-like Domain"/>
    <property type="match status" value="1"/>
</dbReference>
<dbReference type="SUPFAM" id="SSF51735">
    <property type="entry name" value="NAD(P)-binding Rossmann-fold domains"/>
    <property type="match status" value="1"/>
</dbReference>
<proteinExistence type="inferred from homology"/>
<name>A0A1M6GJK0_9FLAO</name>
<evidence type="ECO:0000256" key="1">
    <source>
        <dbReference type="ARBA" id="ARBA00006328"/>
    </source>
</evidence>
<evidence type="ECO:0000259" key="3">
    <source>
        <dbReference type="Pfam" id="PF05368"/>
    </source>
</evidence>
<comment type="similarity">
    <text evidence="1">Belongs to the NmrA-type oxidoreductase family.</text>
</comment>
<evidence type="ECO:0000256" key="2">
    <source>
        <dbReference type="ARBA" id="ARBA00022857"/>
    </source>
</evidence>
<dbReference type="Proteomes" id="UP000184432">
    <property type="component" value="Unassembled WGS sequence"/>
</dbReference>
<dbReference type="OrthoDB" id="9780595at2"/>
<gene>
    <name evidence="4" type="ORF">SAMN04488508_105314</name>
</gene>
<dbReference type="AlphaFoldDB" id="A0A1M6GJK0"/>
<dbReference type="InterPro" id="IPR008030">
    <property type="entry name" value="NmrA-like"/>
</dbReference>
<dbReference type="PANTHER" id="PTHR42748">
    <property type="entry name" value="NITROGEN METABOLITE REPRESSION PROTEIN NMRA FAMILY MEMBER"/>
    <property type="match status" value="1"/>
</dbReference>
<dbReference type="STRING" id="570521.SAMN04488508_105314"/>